<keyword evidence="5" id="KW-0648">Protein biosynthesis</keyword>
<feature type="compositionally biased region" description="Acidic residues" evidence="9">
    <location>
        <begin position="528"/>
        <end position="551"/>
    </location>
</feature>
<dbReference type="GO" id="GO:0005851">
    <property type="term" value="C:eukaryotic translation initiation factor 2B complex"/>
    <property type="evidence" value="ECO:0007669"/>
    <property type="project" value="TreeGrafter"/>
</dbReference>
<name>A0A2C5Z170_9HYPO</name>
<organism evidence="11 12">
    <name type="scientific">Ophiocordyceps australis</name>
    <dbReference type="NCBI Taxonomy" id="1399860"/>
    <lineage>
        <taxon>Eukaryota</taxon>
        <taxon>Fungi</taxon>
        <taxon>Dikarya</taxon>
        <taxon>Ascomycota</taxon>
        <taxon>Pezizomycotina</taxon>
        <taxon>Sordariomycetes</taxon>
        <taxon>Hypocreomycetidae</taxon>
        <taxon>Hypocreales</taxon>
        <taxon>Ophiocordycipitaceae</taxon>
        <taxon>Ophiocordyceps</taxon>
    </lineage>
</organism>
<dbReference type="Proteomes" id="UP000224854">
    <property type="component" value="Unassembled WGS sequence"/>
</dbReference>
<dbReference type="GO" id="GO:0002183">
    <property type="term" value="P:cytoplasmic translational initiation"/>
    <property type="evidence" value="ECO:0007669"/>
    <property type="project" value="TreeGrafter"/>
</dbReference>
<sequence>MPHATSAASTGLQALILCGPGSSFPTFTSNPDDNPKALLPIANRPMVWYSIDFCLRMGISDITLICPSSALDALSTAFKMNPFLTSLPLPRPDILAPAQLNHNMGTAEILRLPEIQNLVTRDFVVLPCDLVCELAGDKLLQAWMVKSTSYTGLLGIKALANVSHVDQSGCLGVWYSTKQKPAVKGEETDFIAVAPLPCPPRPPPKASVLSGVAKLVYSMPMDSLNDMAQEKGTFPIRNVLLKAHPRVRMYTAHRDAHIYIFPRWVLDFVVKNERLESIGEDVVGCLAKAQWQRGLMAKLHMDTVCSNTAHDDSISTPESTHSPGVLSHFSPRGQELLHAATVENLRAQGMEAKSDGVEVPPVMAYVHANDAKAATPLIRRVDTAQLLLTVSLQIAKLASVDEVGAESASPFAHARKVAYPEGVKSRTTITKQDSLMGDNVTVEERVSIKESVVGAGCQIQQGAKLSQCLLMEGVVVGKNCKLTKCILGKRCVIGDNSVLTDCEVQENLLVEARTEDKDNKLMSSEGLEATDADIDEMMQDLDDESTAEQDG</sequence>
<dbReference type="Pfam" id="PF25084">
    <property type="entry name" value="LbH_EIF2B"/>
    <property type="match status" value="1"/>
</dbReference>
<comment type="caution">
    <text evidence="11">The sequence shown here is derived from an EMBL/GenBank/DDBJ whole genome shotgun (WGS) entry which is preliminary data.</text>
</comment>
<dbReference type="GO" id="GO:0005085">
    <property type="term" value="F:guanyl-nucleotide exchange factor activity"/>
    <property type="evidence" value="ECO:0007669"/>
    <property type="project" value="TreeGrafter"/>
</dbReference>
<reference evidence="11 12" key="1">
    <citation type="submission" date="2017-06" db="EMBL/GenBank/DDBJ databases">
        <title>Ant-infecting Ophiocordyceps genomes reveal a high diversity of potential behavioral manipulation genes and a possible major role for enterotoxins.</title>
        <authorList>
            <person name="De Bekker C."/>
            <person name="Evans H.C."/>
            <person name="Brachmann A."/>
            <person name="Hughes D.P."/>
        </authorList>
    </citation>
    <scope>NUCLEOTIDE SEQUENCE [LARGE SCALE GENOMIC DNA]</scope>
    <source>
        <strain evidence="11 12">1348a</strain>
    </source>
</reference>
<comment type="similarity">
    <text evidence="2">Belongs to the eIF-2B gamma/epsilon subunits family.</text>
</comment>
<dbReference type="EMBL" id="NJEU01000413">
    <property type="protein sequence ID" value="PHH74727.1"/>
    <property type="molecule type" value="Genomic_DNA"/>
</dbReference>
<comment type="subcellular location">
    <subcellularLocation>
        <location evidence="1">Cytoplasm</location>
        <location evidence="1">Cytosol</location>
    </subcellularLocation>
</comment>
<dbReference type="InterPro" id="IPR029044">
    <property type="entry name" value="Nucleotide-diphossugar_trans"/>
</dbReference>
<evidence type="ECO:0000256" key="6">
    <source>
        <dbReference type="ARBA" id="ARBA00044196"/>
    </source>
</evidence>
<feature type="domain" description="EIF2B subunit epsilon/gamma LbH" evidence="10">
    <location>
        <begin position="425"/>
        <end position="510"/>
    </location>
</feature>
<evidence type="ECO:0000313" key="12">
    <source>
        <dbReference type="Proteomes" id="UP000224854"/>
    </source>
</evidence>
<dbReference type="OrthoDB" id="10250549at2759"/>
<evidence type="ECO:0000256" key="3">
    <source>
        <dbReference type="ARBA" id="ARBA00022490"/>
    </source>
</evidence>
<evidence type="ECO:0000256" key="4">
    <source>
        <dbReference type="ARBA" id="ARBA00022540"/>
    </source>
</evidence>
<keyword evidence="4" id="KW-0396">Initiation factor</keyword>
<comment type="subunit">
    <text evidence="8">Component of the translation initiation factor 2B (eIF2B) complex which is a heterodecamer of two sets of five different subunits: alpha, beta, gamma, delta and epsilon. Subunits alpha, beta and delta comprise a regulatory subcomplex and subunits epsilon and gamma comprise a catalytic subcomplex. Within the complex, the hexameric regulatory complex resides at the center, with the two heterodimeric catalytic subcomplexes bound on opposite sides.</text>
</comment>
<dbReference type="AlphaFoldDB" id="A0A2C5Z170"/>
<evidence type="ECO:0000256" key="7">
    <source>
        <dbReference type="ARBA" id="ARBA00044229"/>
    </source>
</evidence>
<evidence type="ECO:0000313" key="11">
    <source>
        <dbReference type="EMBL" id="PHH74727.1"/>
    </source>
</evidence>
<dbReference type="CDD" id="cd04652">
    <property type="entry name" value="LbH_eIF2B_gamma_C"/>
    <property type="match status" value="1"/>
</dbReference>
<keyword evidence="3" id="KW-0963">Cytoplasm</keyword>
<evidence type="ECO:0000256" key="8">
    <source>
        <dbReference type="ARBA" id="ARBA00046432"/>
    </source>
</evidence>
<keyword evidence="12" id="KW-1185">Reference proteome</keyword>
<accession>A0A2C5Z170</accession>
<dbReference type="SUPFAM" id="SSF53448">
    <property type="entry name" value="Nucleotide-diphospho-sugar transferases"/>
    <property type="match status" value="1"/>
</dbReference>
<evidence type="ECO:0000259" key="10">
    <source>
        <dbReference type="Pfam" id="PF25084"/>
    </source>
</evidence>
<gene>
    <name evidence="11" type="ORF">CDD82_4805</name>
</gene>
<evidence type="ECO:0000256" key="1">
    <source>
        <dbReference type="ARBA" id="ARBA00004514"/>
    </source>
</evidence>
<dbReference type="Gene3D" id="2.160.10.10">
    <property type="entry name" value="Hexapeptide repeat proteins"/>
    <property type="match status" value="1"/>
</dbReference>
<dbReference type="PANTHER" id="PTHR45989">
    <property type="entry name" value="TRANSLATION INITIATION FACTOR EIF-2B SUBUNIT GAMMA"/>
    <property type="match status" value="1"/>
</dbReference>
<feature type="region of interest" description="Disordered" evidence="9">
    <location>
        <begin position="515"/>
        <end position="551"/>
    </location>
</feature>
<evidence type="ECO:0000256" key="5">
    <source>
        <dbReference type="ARBA" id="ARBA00022917"/>
    </source>
</evidence>
<dbReference type="InterPro" id="IPR056764">
    <property type="entry name" value="LbH_EIF2B3/5"/>
</dbReference>
<dbReference type="PANTHER" id="PTHR45989:SF1">
    <property type="entry name" value="TRANSLATION INITIATION FACTOR EIF-2B SUBUNIT GAMMA"/>
    <property type="match status" value="1"/>
</dbReference>
<dbReference type="Gene3D" id="3.90.550.10">
    <property type="entry name" value="Spore Coat Polysaccharide Biosynthesis Protein SpsA, Chain A"/>
    <property type="match status" value="1"/>
</dbReference>
<evidence type="ECO:0000256" key="2">
    <source>
        <dbReference type="ARBA" id="ARBA00007878"/>
    </source>
</evidence>
<dbReference type="InterPro" id="IPR051960">
    <property type="entry name" value="eIF2B_gamma"/>
</dbReference>
<protein>
    <recommendedName>
        <fullName evidence="6">Translation initiation factor eIF2B subunit gamma</fullName>
    </recommendedName>
    <alternativeName>
        <fullName evidence="7">eIF2B GDP-GTP exchange factor subunit gamma</fullName>
    </alternativeName>
</protein>
<dbReference type="GO" id="GO:0003743">
    <property type="term" value="F:translation initiation factor activity"/>
    <property type="evidence" value="ECO:0007669"/>
    <property type="project" value="UniProtKB-KW"/>
</dbReference>
<dbReference type="GO" id="GO:0005829">
    <property type="term" value="C:cytosol"/>
    <property type="evidence" value="ECO:0007669"/>
    <property type="project" value="UniProtKB-SubCell"/>
</dbReference>
<proteinExistence type="inferred from homology"/>
<evidence type="ECO:0000256" key="9">
    <source>
        <dbReference type="SAM" id="MobiDB-lite"/>
    </source>
</evidence>